<evidence type="ECO:0000259" key="1">
    <source>
        <dbReference type="PROSITE" id="PS51819"/>
    </source>
</evidence>
<sequence>MVSERLSSPMVKCLDHLNMSASNFQESVEWYSKVFGFELREQGEDEGKPWGILSCGDALLCIYEQPDLVVKDRFEMKDAGLHYLAHFGLRITDSEEWKAIIERENLSILYGGACKFPHSTAWYLKDPTGWEIEVALWDDGAPSFDSVAHTLE</sequence>
<gene>
    <name evidence="2" type="primary">GLO1</name>
    <name evidence="2" type="synonym">gloA</name>
</gene>
<dbReference type="Pfam" id="PF00903">
    <property type="entry name" value="Glyoxalase"/>
    <property type="match status" value="1"/>
</dbReference>
<dbReference type="InterPro" id="IPR004360">
    <property type="entry name" value="Glyas_Fos-R_dOase_dom"/>
</dbReference>
<dbReference type="Gene3D" id="3.10.180.10">
    <property type="entry name" value="2,3-Dihydroxybiphenyl 1,2-Dioxygenase, domain 1"/>
    <property type="match status" value="1"/>
</dbReference>
<dbReference type="EMBL" id="KF900607">
    <property type="protein sequence ID" value="AIF00934.1"/>
    <property type="molecule type" value="Genomic_DNA"/>
</dbReference>
<keyword evidence="2" id="KW-0456">Lyase</keyword>
<dbReference type="SUPFAM" id="SSF54593">
    <property type="entry name" value="Glyoxalase/Bleomycin resistance protein/Dihydroxybiphenyl dioxygenase"/>
    <property type="match status" value="1"/>
</dbReference>
<dbReference type="GO" id="GO:0004462">
    <property type="term" value="F:lactoylglutathione lyase activity"/>
    <property type="evidence" value="ECO:0007669"/>
    <property type="project" value="UniProtKB-EC"/>
</dbReference>
<reference evidence="2" key="1">
    <citation type="journal article" date="2014" name="Genome Biol. Evol.">
        <title>Pangenome evidence for extensive interdomain horizontal transfer affecting lineage core and shell genes in uncultured planktonic thaumarchaeota and euryarchaeota.</title>
        <authorList>
            <person name="Deschamps P."/>
            <person name="Zivanovic Y."/>
            <person name="Moreira D."/>
            <person name="Rodriguez-Valera F."/>
            <person name="Lopez-Garcia P."/>
        </authorList>
    </citation>
    <scope>NUCLEOTIDE SEQUENCE</scope>
</reference>
<proteinExistence type="predicted"/>
<dbReference type="InterPro" id="IPR029068">
    <property type="entry name" value="Glyas_Bleomycin-R_OHBP_Dase"/>
</dbReference>
<dbReference type="PROSITE" id="PS51819">
    <property type="entry name" value="VOC"/>
    <property type="match status" value="1"/>
</dbReference>
<organism evidence="2">
    <name type="scientific">uncultured marine group II/III euryarchaeote KM3_13_G12</name>
    <dbReference type="NCBI Taxonomy" id="1457874"/>
    <lineage>
        <taxon>Archaea</taxon>
        <taxon>Methanobacteriati</taxon>
        <taxon>Methanobacteriota</taxon>
        <taxon>environmental samples</taxon>
    </lineage>
</organism>
<dbReference type="CDD" id="cd06587">
    <property type="entry name" value="VOC"/>
    <property type="match status" value="1"/>
</dbReference>
<dbReference type="GO" id="GO:0051213">
    <property type="term" value="F:dioxygenase activity"/>
    <property type="evidence" value="ECO:0007669"/>
    <property type="project" value="UniProtKB-KW"/>
</dbReference>
<accession>A0A075GBF6</accession>
<keyword evidence="2" id="KW-0223">Dioxygenase</keyword>
<dbReference type="AlphaFoldDB" id="A0A075GBF6"/>
<evidence type="ECO:0000313" key="2">
    <source>
        <dbReference type="EMBL" id="AIF00934.1"/>
    </source>
</evidence>
<protein>
    <submittedName>
        <fullName evidence="2">Glyoxalase/bleomycin resistance protein/dioxygenase (GLO1, gloA)</fullName>
        <ecNumber evidence="2">4.4.1.5</ecNumber>
    </submittedName>
</protein>
<name>A0A075GBF6_9EURY</name>
<dbReference type="InterPro" id="IPR037523">
    <property type="entry name" value="VOC_core"/>
</dbReference>
<keyword evidence="2" id="KW-0560">Oxidoreductase</keyword>
<dbReference type="EC" id="4.4.1.5" evidence="2"/>
<feature type="domain" description="VOC" evidence="1">
    <location>
        <begin position="13"/>
        <end position="137"/>
    </location>
</feature>